<gene>
    <name evidence="3" type="primary">101895400</name>
    <name evidence="5" type="synonym">LOC101895400</name>
</gene>
<dbReference type="PANTHER" id="PTHR31777:SF0">
    <property type="entry name" value="TRANSMEMBRANE PROTEIN 169"/>
    <property type="match status" value="1"/>
</dbReference>
<organism evidence="3">
    <name type="scientific">Musca domestica</name>
    <name type="common">House fly</name>
    <dbReference type="NCBI Taxonomy" id="7370"/>
    <lineage>
        <taxon>Eukaryota</taxon>
        <taxon>Metazoa</taxon>
        <taxon>Ecdysozoa</taxon>
        <taxon>Arthropoda</taxon>
        <taxon>Hexapoda</taxon>
        <taxon>Insecta</taxon>
        <taxon>Pterygota</taxon>
        <taxon>Neoptera</taxon>
        <taxon>Endopterygota</taxon>
        <taxon>Diptera</taxon>
        <taxon>Brachycera</taxon>
        <taxon>Muscomorpha</taxon>
        <taxon>Muscoidea</taxon>
        <taxon>Muscidae</taxon>
        <taxon>Musca</taxon>
    </lineage>
</organism>
<evidence type="ECO:0000313" key="3">
    <source>
        <dbReference type="EnsemblMetazoa" id="MDOA014537-PA"/>
    </source>
</evidence>
<feature type="compositionally biased region" description="Low complexity" evidence="1">
    <location>
        <begin position="126"/>
        <end position="137"/>
    </location>
</feature>
<dbReference type="VEuPathDB" id="VectorBase:MDOMA2_001074"/>
<sequence length="411" mass="46094">MVADEMSGDSSNTVKERPVFIPPRKRQTNKKSNGTQNYVDHIANVQNRQKLSPSNNGLEEDLLNTKLLIKNKQPLPQIPVKNAGDSSSEIKSAAQSVDNIYVDDNELNNFESVSQGTKSTNRHESSTVTPSSYSESSLDVKLSKSHDCLSNRSSSKKRVNIRTDLPQLRSERNSPDQAANYEDLESGETSVLNTYDHSLERYQTARKSMDSTNYLTMTGTIKRGRKKGQSFDLQLNISRDELEKINAVAISTVQQKRENLCCKCSLNTGLHILVLSLICLPFVSLITAIYSFYIGTITWYNVFNYLHEEKSIIVRLLMSPILVAAYPVYILGCSIGLALYAGFAQLSFQFSSWFNEIADIEKGFYGWLCSLLNLSDCSPYEVVILTDIRDEPVLGVPPRLEIQTSNEELTL</sequence>
<dbReference type="VEuPathDB" id="VectorBase:MDOA014537"/>
<dbReference type="PANTHER" id="PTHR31777">
    <property type="entry name" value="TRANSMEMBRANE PROTEIN 169"/>
    <property type="match status" value="1"/>
</dbReference>
<dbReference type="OrthoDB" id="10066407at2759"/>
<keyword evidence="2" id="KW-1133">Transmembrane helix</keyword>
<dbReference type="Pfam" id="PF15052">
    <property type="entry name" value="TMEM169"/>
    <property type="match status" value="1"/>
</dbReference>
<evidence type="ECO:0000256" key="1">
    <source>
        <dbReference type="SAM" id="MobiDB-lite"/>
    </source>
</evidence>
<evidence type="ECO:0000313" key="4">
    <source>
        <dbReference type="Proteomes" id="UP001652621"/>
    </source>
</evidence>
<evidence type="ECO:0000256" key="2">
    <source>
        <dbReference type="SAM" id="Phobius"/>
    </source>
</evidence>
<dbReference type="EnsemblMetazoa" id="MDOA014537-RA">
    <property type="protein sequence ID" value="MDOA014537-PA"/>
    <property type="gene ID" value="MDOA014537"/>
</dbReference>
<reference evidence="5" key="2">
    <citation type="submission" date="2025-04" db="UniProtKB">
        <authorList>
            <consortium name="RefSeq"/>
        </authorList>
    </citation>
    <scope>IDENTIFICATION</scope>
    <source>
        <strain evidence="5">Aabys</strain>
    </source>
</reference>
<feature type="transmembrane region" description="Helical" evidence="2">
    <location>
        <begin position="270"/>
        <end position="300"/>
    </location>
</feature>
<accession>A0A1I8NF36</accession>
<keyword evidence="2" id="KW-0812">Transmembrane</keyword>
<keyword evidence="2" id="KW-0472">Membrane</keyword>
<feature type="region of interest" description="Disordered" evidence="1">
    <location>
        <begin position="1"/>
        <end position="38"/>
    </location>
</feature>
<dbReference type="GeneID" id="101895400"/>
<dbReference type="InterPro" id="IPR029386">
    <property type="entry name" value="TMEM169"/>
</dbReference>
<proteinExistence type="predicted"/>
<evidence type="ECO:0000313" key="5">
    <source>
        <dbReference type="RefSeq" id="XP_005191541.1"/>
    </source>
</evidence>
<dbReference type="eggNOG" id="ENOG502QUD9">
    <property type="taxonomic scope" value="Eukaryota"/>
</dbReference>
<keyword evidence="4" id="KW-1185">Reference proteome</keyword>
<protein>
    <submittedName>
        <fullName evidence="5">Uncharacterized protein LOC101895400</fullName>
    </submittedName>
</protein>
<dbReference type="RefSeq" id="XP_005191541.1">
    <property type="nucleotide sequence ID" value="XM_005191484.3"/>
</dbReference>
<dbReference type="Proteomes" id="UP001652621">
    <property type="component" value="Unplaced"/>
</dbReference>
<dbReference type="AlphaFoldDB" id="A0A1I8NF36"/>
<feature type="transmembrane region" description="Helical" evidence="2">
    <location>
        <begin position="321"/>
        <end position="343"/>
    </location>
</feature>
<feature type="region of interest" description="Disordered" evidence="1">
    <location>
        <begin position="112"/>
        <end position="187"/>
    </location>
</feature>
<reference evidence="3" key="1">
    <citation type="submission" date="2020-05" db="UniProtKB">
        <authorList>
            <consortium name="EnsemblMetazoa"/>
        </authorList>
    </citation>
    <scope>IDENTIFICATION</scope>
    <source>
        <strain evidence="3">Aabys</strain>
    </source>
</reference>
<name>A0A1I8NF36_MUSDO</name>
<dbReference type="KEGG" id="mde:101895400"/>